<name>A0A1F5ISE8_9BACT</name>
<protein>
    <submittedName>
        <fullName evidence="1">Uncharacterized protein</fullName>
    </submittedName>
</protein>
<evidence type="ECO:0000313" key="2">
    <source>
        <dbReference type="Proteomes" id="UP000176336"/>
    </source>
</evidence>
<evidence type="ECO:0000313" key="1">
    <source>
        <dbReference type="EMBL" id="OGE19246.1"/>
    </source>
</evidence>
<accession>A0A1F5ISE8</accession>
<dbReference type="Proteomes" id="UP000176336">
    <property type="component" value="Unassembled WGS sequence"/>
</dbReference>
<comment type="caution">
    <text evidence="1">The sequence shown here is derived from an EMBL/GenBank/DDBJ whole genome shotgun (WGS) entry which is preliminary data.</text>
</comment>
<dbReference type="EMBL" id="MFCR01000003">
    <property type="protein sequence ID" value="OGE19246.1"/>
    <property type="molecule type" value="Genomic_DNA"/>
</dbReference>
<reference evidence="1 2" key="1">
    <citation type="journal article" date="2016" name="Nat. Commun.">
        <title>Thousands of microbial genomes shed light on interconnected biogeochemical processes in an aquifer system.</title>
        <authorList>
            <person name="Anantharaman K."/>
            <person name="Brown C.T."/>
            <person name="Hug L.A."/>
            <person name="Sharon I."/>
            <person name="Castelle C.J."/>
            <person name="Probst A.J."/>
            <person name="Thomas B.C."/>
            <person name="Singh A."/>
            <person name="Wilkins M.J."/>
            <person name="Karaoz U."/>
            <person name="Brodie E.L."/>
            <person name="Williams K.H."/>
            <person name="Hubbard S.S."/>
            <person name="Banfield J.F."/>
        </authorList>
    </citation>
    <scope>NUCLEOTIDE SEQUENCE [LARGE SCALE GENOMIC DNA]</scope>
</reference>
<sequence>MATPIEGDLPDGREVADYLAGLFRRKDRNEISAFLDGFSPEEFRESREEYEKAFLIVMESRGLSGSAVDEIEKTNNAPWLEAQNDDEDGGIDLPPTLRDAFFAPYVGIRAPEEESRPVEVRNITLGFNQGRIEIEPKLIEYTDGPKTEGYITVAKNGKACCSMIAFDFNKEAYYVEIVRVNVLGSIVHEEGQYPEIIEEHKLTPDMMAGFASLLPVLGARENSKISISRDSLFEQPDNPDFSKT</sequence>
<dbReference type="AlphaFoldDB" id="A0A1F5ISE8"/>
<gene>
    <name evidence="1" type="ORF">A2871_00105</name>
</gene>
<organism evidence="1 2">
    <name type="scientific">Candidatus Daviesbacteria bacterium RIFCSPHIGHO2_01_FULL_41_23</name>
    <dbReference type="NCBI Taxonomy" id="1797764"/>
    <lineage>
        <taxon>Bacteria</taxon>
        <taxon>Candidatus Daviesiibacteriota</taxon>
    </lineage>
</organism>
<proteinExistence type="predicted"/>